<evidence type="ECO:0000313" key="1">
    <source>
        <dbReference type="EMBL" id="BCB26549.1"/>
    </source>
</evidence>
<gene>
    <name evidence="1" type="ORF">SKTS_14350</name>
</gene>
<accession>A0A6F8VCT3</accession>
<evidence type="ECO:0000313" key="2">
    <source>
        <dbReference type="Proteomes" id="UP000502260"/>
    </source>
</evidence>
<dbReference type="PROSITE" id="PS51257">
    <property type="entry name" value="PROKAR_LIPOPROTEIN"/>
    <property type="match status" value="1"/>
</dbReference>
<name>A0A6F8VCT3_9PROT</name>
<dbReference type="KEGG" id="slac:SKTS_14350"/>
<dbReference type="EMBL" id="AP022853">
    <property type="protein sequence ID" value="BCB26549.1"/>
    <property type="molecule type" value="Genomic_DNA"/>
</dbReference>
<reference evidence="2" key="1">
    <citation type="submission" date="2020-03" db="EMBL/GenBank/DDBJ databases">
        <title>Complete genome sequence of sulfur-oxidizing bacterium skT11.</title>
        <authorList>
            <person name="Kanda M."/>
            <person name="Kojima H."/>
            <person name="Fukui M."/>
        </authorList>
    </citation>
    <scope>NUCLEOTIDE SEQUENCE [LARGE SCALE GENOMIC DNA]</scope>
    <source>
        <strain evidence="2">skT11</strain>
    </source>
</reference>
<dbReference type="AlphaFoldDB" id="A0A6F8VCT3"/>
<evidence type="ECO:0008006" key="3">
    <source>
        <dbReference type="Google" id="ProtNLM"/>
    </source>
</evidence>
<keyword evidence="2" id="KW-1185">Reference proteome</keyword>
<proteinExistence type="predicted"/>
<dbReference type="Proteomes" id="UP000502260">
    <property type="component" value="Chromosome"/>
</dbReference>
<protein>
    <recommendedName>
        <fullName evidence="3">Lipoprotein</fullName>
    </recommendedName>
</protein>
<organism evidence="1 2">
    <name type="scientific">Sulfurimicrobium lacus</name>
    <dbReference type="NCBI Taxonomy" id="2715678"/>
    <lineage>
        <taxon>Bacteria</taxon>
        <taxon>Pseudomonadati</taxon>
        <taxon>Pseudomonadota</taxon>
        <taxon>Betaproteobacteria</taxon>
        <taxon>Nitrosomonadales</taxon>
        <taxon>Sulfuricellaceae</taxon>
        <taxon>Sulfurimicrobium</taxon>
    </lineage>
</organism>
<sequence length="116" mass="13010">MKKLTGLILLLLLAACDVNQPKAPLLKGQWQCRSGITITFTGQQDYIVTSPASESAGVYKLTVGENNYHRIEWNPGIADVEAPLPTRFRYFENGKLARLSFYTHVVDDAVPCERRL</sequence>